<sequence length="66" mass="7522">MTNPQPGRFDVHDRPDEQKQPVHGPSVNNGAPSYTRETSLTQSYLVTLEASVIRICRCQIQIINWQ</sequence>
<accession>A0A2B7Z9C1</accession>
<evidence type="ECO:0000256" key="1">
    <source>
        <dbReference type="SAM" id="MobiDB-lite"/>
    </source>
</evidence>
<dbReference type="AlphaFoldDB" id="A0A2B7Z9C1"/>
<feature type="non-terminal residue" evidence="2">
    <location>
        <position position="66"/>
    </location>
</feature>
<protein>
    <submittedName>
        <fullName evidence="2">Uncharacterized protein</fullName>
    </submittedName>
</protein>
<name>A0A2B7Z9C1_9EURO</name>
<dbReference type="EMBL" id="PDND01000244">
    <property type="protein sequence ID" value="PGH29417.1"/>
    <property type="molecule type" value="Genomic_DNA"/>
</dbReference>
<feature type="compositionally biased region" description="Polar residues" evidence="1">
    <location>
        <begin position="26"/>
        <end position="35"/>
    </location>
</feature>
<evidence type="ECO:0000313" key="2">
    <source>
        <dbReference type="EMBL" id="PGH29417.1"/>
    </source>
</evidence>
<keyword evidence="3" id="KW-1185">Reference proteome</keyword>
<dbReference type="Proteomes" id="UP000226031">
    <property type="component" value="Unassembled WGS sequence"/>
</dbReference>
<evidence type="ECO:0000313" key="3">
    <source>
        <dbReference type="Proteomes" id="UP000226031"/>
    </source>
</evidence>
<reference evidence="2 3" key="1">
    <citation type="submission" date="2017-10" db="EMBL/GenBank/DDBJ databases">
        <title>Comparative genomics in systemic dimorphic fungi from Ajellomycetaceae.</title>
        <authorList>
            <person name="Munoz J.F."/>
            <person name="Mcewen J.G."/>
            <person name="Clay O.K."/>
            <person name="Cuomo C.A."/>
        </authorList>
    </citation>
    <scope>NUCLEOTIDE SEQUENCE [LARGE SCALE GENOMIC DNA]</scope>
    <source>
        <strain evidence="2 3">UAMH4076</strain>
    </source>
</reference>
<organism evidence="2 3">
    <name type="scientific">[Emmonsia] crescens</name>
    <dbReference type="NCBI Taxonomy" id="73230"/>
    <lineage>
        <taxon>Eukaryota</taxon>
        <taxon>Fungi</taxon>
        <taxon>Dikarya</taxon>
        <taxon>Ascomycota</taxon>
        <taxon>Pezizomycotina</taxon>
        <taxon>Eurotiomycetes</taxon>
        <taxon>Eurotiomycetidae</taxon>
        <taxon>Onygenales</taxon>
        <taxon>Ajellomycetaceae</taxon>
        <taxon>Emergomyces</taxon>
    </lineage>
</organism>
<comment type="caution">
    <text evidence="2">The sequence shown here is derived from an EMBL/GenBank/DDBJ whole genome shotgun (WGS) entry which is preliminary data.</text>
</comment>
<proteinExistence type="predicted"/>
<feature type="region of interest" description="Disordered" evidence="1">
    <location>
        <begin position="1"/>
        <end position="35"/>
    </location>
</feature>
<gene>
    <name evidence="2" type="ORF">GX50_07839</name>
</gene>
<feature type="compositionally biased region" description="Basic and acidic residues" evidence="1">
    <location>
        <begin position="9"/>
        <end position="20"/>
    </location>
</feature>